<dbReference type="InParanoid" id="A0A1Y1LJW4"/>
<dbReference type="EMBL" id="VVIM01000002">
    <property type="protein sequence ID" value="KAB0802735.1"/>
    <property type="molecule type" value="Genomic_DNA"/>
</dbReference>
<proteinExistence type="predicted"/>
<protein>
    <submittedName>
        <fullName evidence="1">Uncharacterized protein</fullName>
    </submittedName>
</protein>
<evidence type="ECO:0000313" key="2">
    <source>
        <dbReference type="EMBL" id="KAB0802735.1"/>
    </source>
</evidence>
<evidence type="ECO:0000313" key="1">
    <source>
        <dbReference type="EMBL" id="JAV72650.1"/>
    </source>
</evidence>
<dbReference type="AlphaFoldDB" id="A0A1Y1LJW4"/>
<gene>
    <name evidence="2" type="ORF">PPYR_04921</name>
</gene>
<evidence type="ECO:0000313" key="3">
    <source>
        <dbReference type="Proteomes" id="UP000327044"/>
    </source>
</evidence>
<accession>A0A1Y1LJW4</accession>
<organism evidence="1">
    <name type="scientific">Photinus pyralis</name>
    <name type="common">Common eastern firefly</name>
    <name type="synonym">Lampyris pyralis</name>
    <dbReference type="NCBI Taxonomy" id="7054"/>
    <lineage>
        <taxon>Eukaryota</taxon>
        <taxon>Metazoa</taxon>
        <taxon>Ecdysozoa</taxon>
        <taxon>Arthropoda</taxon>
        <taxon>Hexapoda</taxon>
        <taxon>Insecta</taxon>
        <taxon>Pterygota</taxon>
        <taxon>Neoptera</taxon>
        <taxon>Endopterygota</taxon>
        <taxon>Coleoptera</taxon>
        <taxon>Polyphaga</taxon>
        <taxon>Elateriformia</taxon>
        <taxon>Elateroidea</taxon>
        <taxon>Lampyridae</taxon>
        <taxon>Lampyrinae</taxon>
        <taxon>Photinus</taxon>
    </lineage>
</organism>
<dbReference type="Proteomes" id="UP000327044">
    <property type="component" value="Unassembled WGS sequence"/>
</dbReference>
<name>A0A1Y1LJW4_PHOPY</name>
<dbReference type="EMBL" id="GEZM01056567">
    <property type="protein sequence ID" value="JAV72650.1"/>
    <property type="molecule type" value="Transcribed_RNA"/>
</dbReference>
<reference evidence="2" key="3">
    <citation type="submission" date="2019-08" db="EMBL/GenBank/DDBJ databases">
        <authorList>
            <consortium name="Photinus pyralis genome working group"/>
            <person name="Fallon T.R."/>
            <person name="Sander Lower S.E."/>
            <person name="Weng J.-K."/>
        </authorList>
    </citation>
    <scope>NUCLEOTIDE SEQUENCE</scope>
    <source>
        <strain evidence="2">1611_PpyrPB1</strain>
        <tissue evidence="2">Whole body</tissue>
    </source>
</reference>
<keyword evidence="3" id="KW-1185">Reference proteome</keyword>
<sequence length="110" mass="13058">MKRILFLYGEGRLRLKFKLNKYVSVHSFPMLDKDVSWKKRHAKEYGREGVRKKKVRFDESPNKNATFWCWTVKIVFTRVPKVKEFFTLSSSGKPRSSSVTSRWIKVVGTR</sequence>
<reference evidence="1" key="1">
    <citation type="journal article" date="2016" name="Sci. Rep.">
        <title>Molecular characterization of firefly nuptial gifts: a multi-omics approach sheds light on postcopulatory sexual selection.</title>
        <authorList>
            <person name="Al-Wathiqui N."/>
            <person name="Fallon T.R."/>
            <person name="South A."/>
            <person name="Weng J.K."/>
            <person name="Lewis S.M."/>
        </authorList>
    </citation>
    <scope>NUCLEOTIDE SEQUENCE</scope>
</reference>
<reference evidence="2 3" key="2">
    <citation type="journal article" date="2018" name="Elife">
        <title>Firefly genomes illuminate parallel origins of bioluminescence in beetles.</title>
        <authorList>
            <person name="Fallon T.R."/>
            <person name="Lower S.E."/>
            <person name="Chang C.H."/>
            <person name="Bessho-Uehara M."/>
            <person name="Martin G.J."/>
            <person name="Bewick A.J."/>
            <person name="Behringer M."/>
            <person name="Debat H.J."/>
            <person name="Wong I."/>
            <person name="Day J.C."/>
            <person name="Suvorov A."/>
            <person name="Silva C.J."/>
            <person name="Stanger-Hall K.F."/>
            <person name="Hall D.W."/>
            <person name="Schmitz R.J."/>
            <person name="Nelson D.R."/>
            <person name="Lewis S.M."/>
            <person name="Shigenobu S."/>
            <person name="Bybee S.M."/>
            <person name="Larracuente A.M."/>
            <person name="Oba Y."/>
            <person name="Weng J.K."/>
        </authorList>
    </citation>
    <scope>NUCLEOTIDE SEQUENCE [LARGE SCALE GENOMIC DNA]</scope>
    <source>
        <strain evidence="2">1611_PpyrPB1</strain>
        <tissue evidence="2">Whole body</tissue>
    </source>
</reference>